<proteinExistence type="predicted"/>
<dbReference type="EMBL" id="QGKX02001290">
    <property type="protein sequence ID" value="KAF3540658.1"/>
    <property type="molecule type" value="Genomic_DNA"/>
</dbReference>
<dbReference type="AlphaFoldDB" id="A0A8S9QPL3"/>
<dbReference type="Proteomes" id="UP000712600">
    <property type="component" value="Unassembled WGS sequence"/>
</dbReference>
<organism evidence="1 2">
    <name type="scientific">Brassica cretica</name>
    <name type="common">Mustard</name>
    <dbReference type="NCBI Taxonomy" id="69181"/>
    <lineage>
        <taxon>Eukaryota</taxon>
        <taxon>Viridiplantae</taxon>
        <taxon>Streptophyta</taxon>
        <taxon>Embryophyta</taxon>
        <taxon>Tracheophyta</taxon>
        <taxon>Spermatophyta</taxon>
        <taxon>Magnoliopsida</taxon>
        <taxon>eudicotyledons</taxon>
        <taxon>Gunneridae</taxon>
        <taxon>Pentapetalae</taxon>
        <taxon>rosids</taxon>
        <taxon>malvids</taxon>
        <taxon>Brassicales</taxon>
        <taxon>Brassicaceae</taxon>
        <taxon>Brassiceae</taxon>
        <taxon>Brassica</taxon>
    </lineage>
</organism>
<protein>
    <submittedName>
        <fullName evidence="1">Uncharacterized protein</fullName>
    </submittedName>
</protein>
<reference evidence="1" key="1">
    <citation type="submission" date="2019-12" db="EMBL/GenBank/DDBJ databases">
        <title>Genome sequencing and annotation of Brassica cretica.</title>
        <authorList>
            <person name="Studholme D.J."/>
            <person name="Sarris P."/>
        </authorList>
    </citation>
    <scope>NUCLEOTIDE SEQUENCE</scope>
    <source>
        <strain evidence="1">PFS-109/04</strain>
        <tissue evidence="1">Leaf</tissue>
    </source>
</reference>
<evidence type="ECO:0000313" key="2">
    <source>
        <dbReference type="Proteomes" id="UP000712600"/>
    </source>
</evidence>
<accession>A0A8S9QPL3</accession>
<sequence length="124" mass="14118">MDSDIPKSRQDEVVSYYKSQNLVESPSGDHFIVHWCYELFPGERLESKTPPSSSSSSSYYRKKPKSFMVRESEAFCVSATEYPANCDYYADYGFGFYDLSSNTLHDLTGEAVASSLYMWLAPLQ</sequence>
<gene>
    <name evidence="1" type="ORF">F2Q69_00018335</name>
</gene>
<comment type="caution">
    <text evidence="1">The sequence shown here is derived from an EMBL/GenBank/DDBJ whole genome shotgun (WGS) entry which is preliminary data.</text>
</comment>
<name>A0A8S9QPL3_BRACR</name>
<evidence type="ECO:0000313" key="1">
    <source>
        <dbReference type="EMBL" id="KAF3540658.1"/>
    </source>
</evidence>